<comment type="caution">
    <text evidence="5">The sequence shown here is derived from an EMBL/GenBank/DDBJ whole genome shotgun (WGS) entry which is preliminary data.</text>
</comment>
<evidence type="ECO:0000259" key="4">
    <source>
        <dbReference type="PROSITE" id="PS50987"/>
    </source>
</evidence>
<feature type="domain" description="HTH arsR-type" evidence="4">
    <location>
        <begin position="1"/>
        <end position="90"/>
    </location>
</feature>
<dbReference type="PANTHER" id="PTHR33154">
    <property type="entry name" value="TRANSCRIPTIONAL REGULATOR, ARSR FAMILY"/>
    <property type="match status" value="1"/>
</dbReference>
<evidence type="ECO:0000256" key="1">
    <source>
        <dbReference type="ARBA" id="ARBA00023015"/>
    </source>
</evidence>
<dbReference type="InterPro" id="IPR036390">
    <property type="entry name" value="WH_DNA-bd_sf"/>
</dbReference>
<dbReference type="EMBL" id="VSSQ01017867">
    <property type="protein sequence ID" value="MPM60567.1"/>
    <property type="molecule type" value="Genomic_DNA"/>
</dbReference>
<dbReference type="Gene3D" id="1.10.10.10">
    <property type="entry name" value="Winged helix-like DNA-binding domain superfamily/Winged helix DNA-binding domain"/>
    <property type="match status" value="1"/>
</dbReference>
<keyword evidence="1" id="KW-0805">Transcription regulation</keyword>
<dbReference type="NCBIfam" id="NF033788">
    <property type="entry name" value="HTH_metalloreg"/>
    <property type="match status" value="1"/>
</dbReference>
<dbReference type="InterPro" id="IPR036388">
    <property type="entry name" value="WH-like_DNA-bd_sf"/>
</dbReference>
<dbReference type="GO" id="GO:0003677">
    <property type="term" value="F:DNA binding"/>
    <property type="evidence" value="ECO:0007669"/>
    <property type="project" value="UniProtKB-KW"/>
</dbReference>
<dbReference type="NCBIfam" id="NF033789">
    <property type="entry name" value="repress_SdpR"/>
    <property type="match status" value="1"/>
</dbReference>
<proteinExistence type="predicted"/>
<dbReference type="Pfam" id="PF12840">
    <property type="entry name" value="HTH_20"/>
    <property type="match status" value="1"/>
</dbReference>
<dbReference type="SMART" id="SM00418">
    <property type="entry name" value="HTH_ARSR"/>
    <property type="match status" value="1"/>
</dbReference>
<dbReference type="PROSITE" id="PS50987">
    <property type="entry name" value="HTH_ARSR_2"/>
    <property type="match status" value="1"/>
</dbReference>
<keyword evidence="3" id="KW-0804">Transcription</keyword>
<evidence type="ECO:0000256" key="3">
    <source>
        <dbReference type="ARBA" id="ARBA00023163"/>
    </source>
</evidence>
<protein>
    <submittedName>
        <fullName evidence="5">Transcriptional repressor SdpR</fullName>
    </submittedName>
</protein>
<gene>
    <name evidence="5" type="primary">sdpR_9</name>
    <name evidence="5" type="ORF">SDC9_107419</name>
</gene>
<dbReference type="InterPro" id="IPR001845">
    <property type="entry name" value="HTH_ArsR_DNA-bd_dom"/>
</dbReference>
<dbReference type="InterPro" id="IPR051081">
    <property type="entry name" value="HTH_MetalResp_TranReg"/>
</dbReference>
<reference evidence="5" key="1">
    <citation type="submission" date="2019-08" db="EMBL/GenBank/DDBJ databases">
        <authorList>
            <person name="Kucharzyk K."/>
            <person name="Murdoch R.W."/>
            <person name="Higgins S."/>
            <person name="Loffler F."/>
        </authorList>
    </citation>
    <scope>NUCLEOTIDE SEQUENCE</scope>
</reference>
<dbReference type="PRINTS" id="PR00778">
    <property type="entry name" value="HTHARSR"/>
</dbReference>
<dbReference type="AlphaFoldDB" id="A0A645B596"/>
<evidence type="ECO:0000256" key="2">
    <source>
        <dbReference type="ARBA" id="ARBA00023125"/>
    </source>
</evidence>
<dbReference type="GO" id="GO:0003700">
    <property type="term" value="F:DNA-binding transcription factor activity"/>
    <property type="evidence" value="ECO:0007669"/>
    <property type="project" value="InterPro"/>
</dbReference>
<dbReference type="InterPro" id="IPR011991">
    <property type="entry name" value="ArsR-like_HTH"/>
</dbReference>
<sequence length="97" mass="11042">MGFSETMKAISDPQRRQMLTLLKQERLSAGEIVQHFPSLSAATVSYHLSLLKKASLITESKYKNFIYYELNASVFEEIMLWCAQFTGGTDENQNEAD</sequence>
<accession>A0A645B596</accession>
<name>A0A645B596_9ZZZZ</name>
<keyword evidence="2" id="KW-0238">DNA-binding</keyword>
<evidence type="ECO:0000313" key="5">
    <source>
        <dbReference type="EMBL" id="MPM60567.1"/>
    </source>
</evidence>
<dbReference type="SUPFAM" id="SSF46785">
    <property type="entry name" value="Winged helix' DNA-binding domain"/>
    <property type="match status" value="1"/>
</dbReference>
<organism evidence="5">
    <name type="scientific">bioreactor metagenome</name>
    <dbReference type="NCBI Taxonomy" id="1076179"/>
    <lineage>
        <taxon>unclassified sequences</taxon>
        <taxon>metagenomes</taxon>
        <taxon>ecological metagenomes</taxon>
    </lineage>
</organism>
<dbReference type="InterPro" id="IPR047796">
    <property type="entry name" value="SdpR-like_repress"/>
</dbReference>
<dbReference type="PANTHER" id="PTHR33154:SF33">
    <property type="entry name" value="TRANSCRIPTIONAL REPRESSOR SDPR"/>
    <property type="match status" value="1"/>
</dbReference>
<dbReference type="CDD" id="cd00090">
    <property type="entry name" value="HTH_ARSR"/>
    <property type="match status" value="1"/>
</dbReference>